<accession>A0A6B2L628</accession>
<protein>
    <recommendedName>
        <fullName evidence="2">PNK FHA domain-containing protein</fullName>
    </recommendedName>
</protein>
<reference evidence="1" key="1">
    <citation type="journal article" date="2020" name="J. Eukaryot. Microbiol.">
        <title>De novo Sequencing, Assembly and Annotation of the Transcriptome for the Free-Living Testate Amoeba Arcella intermedia.</title>
        <authorList>
            <person name="Ribeiro G.M."/>
            <person name="Porfirio-Sousa A.L."/>
            <person name="Maurer-Alcala X.X."/>
            <person name="Katz L.A."/>
            <person name="Lahr D.J.G."/>
        </authorList>
    </citation>
    <scope>NUCLEOTIDE SEQUENCE</scope>
</reference>
<evidence type="ECO:0000313" key="1">
    <source>
        <dbReference type="EMBL" id="NDV32416.1"/>
    </source>
</evidence>
<dbReference type="NCBIfam" id="TIGR01662">
    <property type="entry name" value="HAD-SF-IIIA"/>
    <property type="match status" value="1"/>
</dbReference>
<dbReference type="GO" id="GO:0046404">
    <property type="term" value="F:ATP-dependent polydeoxyribonucleotide 5'-hydroxyl-kinase activity"/>
    <property type="evidence" value="ECO:0007669"/>
    <property type="project" value="TreeGrafter"/>
</dbReference>
<dbReference type="GO" id="GO:0006281">
    <property type="term" value="P:DNA repair"/>
    <property type="evidence" value="ECO:0007669"/>
    <property type="project" value="TreeGrafter"/>
</dbReference>
<dbReference type="CDD" id="cd01625">
    <property type="entry name" value="HAD_PNP"/>
    <property type="match status" value="1"/>
</dbReference>
<dbReference type="InterPro" id="IPR006549">
    <property type="entry name" value="HAD-SF_hydro_IIIA"/>
</dbReference>
<dbReference type="AlphaFoldDB" id="A0A6B2L628"/>
<dbReference type="NCBIfam" id="TIGR01664">
    <property type="entry name" value="DNA-3'-Pase"/>
    <property type="match status" value="1"/>
</dbReference>
<dbReference type="Gene3D" id="3.40.50.300">
    <property type="entry name" value="P-loop containing nucleotide triphosphate hydrolases"/>
    <property type="match status" value="1"/>
</dbReference>
<dbReference type="InterPro" id="IPR006551">
    <property type="entry name" value="Polynucleotide_phosphatase"/>
</dbReference>
<proteinExistence type="predicted"/>
<dbReference type="EMBL" id="GIBP01003447">
    <property type="protein sequence ID" value="NDV32416.1"/>
    <property type="molecule type" value="Transcribed_RNA"/>
</dbReference>
<dbReference type="GO" id="GO:0046403">
    <property type="term" value="F:polynucleotide 3'-phosphatase activity"/>
    <property type="evidence" value="ECO:0007669"/>
    <property type="project" value="TreeGrafter"/>
</dbReference>
<dbReference type="Pfam" id="PF13671">
    <property type="entry name" value="AAA_33"/>
    <property type="match status" value="2"/>
</dbReference>
<dbReference type="Gene3D" id="3.40.50.1000">
    <property type="entry name" value="HAD superfamily/HAD-like"/>
    <property type="match status" value="1"/>
</dbReference>
<dbReference type="PANTHER" id="PTHR12083:SF9">
    <property type="entry name" value="BIFUNCTIONAL POLYNUCLEOTIDE PHOSPHATASE_KINASE"/>
    <property type="match status" value="1"/>
</dbReference>
<dbReference type="PANTHER" id="PTHR12083">
    <property type="entry name" value="BIFUNCTIONAL POLYNUCLEOTIDE PHOSPHATASE/KINASE"/>
    <property type="match status" value="1"/>
</dbReference>
<dbReference type="Pfam" id="PF08645">
    <property type="entry name" value="PNK3P"/>
    <property type="match status" value="1"/>
</dbReference>
<dbReference type="FunFam" id="3.40.50.1000:FF:000078">
    <property type="entry name" value="Bifunctional polynucleotide phosphatase/kinase"/>
    <property type="match status" value="1"/>
</dbReference>
<organism evidence="1">
    <name type="scientific">Arcella intermedia</name>
    <dbReference type="NCBI Taxonomy" id="1963864"/>
    <lineage>
        <taxon>Eukaryota</taxon>
        <taxon>Amoebozoa</taxon>
        <taxon>Tubulinea</taxon>
        <taxon>Elardia</taxon>
        <taxon>Arcellinida</taxon>
        <taxon>Sphaerothecina</taxon>
        <taxon>Arcellidae</taxon>
        <taxon>Arcella</taxon>
    </lineage>
</organism>
<dbReference type="GO" id="GO:0003690">
    <property type="term" value="F:double-stranded DNA binding"/>
    <property type="evidence" value="ECO:0007669"/>
    <property type="project" value="TreeGrafter"/>
</dbReference>
<evidence type="ECO:0008006" key="2">
    <source>
        <dbReference type="Google" id="ProtNLM"/>
    </source>
</evidence>
<dbReference type="InterPro" id="IPR027417">
    <property type="entry name" value="P-loop_NTPase"/>
</dbReference>
<sequence length="362" mass="41282">MKNPNTKPNQSIAAFDMDGTIIVPRSGKKFPTGRSDWKWWNEKVPGKLKELHAGGFSIVIITNQAGIEKKKVDKADIQDKICDISEKLGIPVHALISGSEGYYHKPHPSMWTHFLEHINGGIAPNEESFFCGDAAGRAKDWKKGAKKDFSCSDRKFAANIGLKFYTPEELFLEEDPVDFDWCGVDPKSLLKNVTPLQESYHEEKQEMILMVGPPASGKSTFVEKYLVPHGYSRVNRDTLKTVAKCKSVAREAIEEEKSVVIDNTNPSKTARKEFIQLAKEMNIPVRCFYMNTPRKVAEHMNFVRVRETLGETRRIPAVGYNTFFKNFEKPTTKEGFDEVVQIDFSPDFRDDPQFQKVFLYWT</sequence>
<dbReference type="SUPFAM" id="SSF52540">
    <property type="entry name" value="P-loop containing nucleoside triphosphate hydrolases"/>
    <property type="match status" value="1"/>
</dbReference>
<dbReference type="SUPFAM" id="SSF56784">
    <property type="entry name" value="HAD-like"/>
    <property type="match status" value="1"/>
</dbReference>
<name>A0A6B2L628_9EUKA</name>
<dbReference type="InterPro" id="IPR013954">
    <property type="entry name" value="PNK3P"/>
</dbReference>
<dbReference type="InterPro" id="IPR036412">
    <property type="entry name" value="HAD-like_sf"/>
</dbReference>
<dbReference type="FunFam" id="3.40.50.300:FF:000737">
    <property type="entry name" value="Bifunctional polynucleotide phosphatase/kinase"/>
    <property type="match status" value="1"/>
</dbReference>
<dbReference type="InterPro" id="IPR023214">
    <property type="entry name" value="HAD_sf"/>
</dbReference>